<evidence type="ECO:0000256" key="4">
    <source>
        <dbReference type="ARBA" id="ARBA00022532"/>
    </source>
</evidence>
<evidence type="ECO:0000256" key="5">
    <source>
        <dbReference type="ARBA" id="ARBA00022679"/>
    </source>
</evidence>
<dbReference type="InterPro" id="IPR001465">
    <property type="entry name" value="Malate_synthase_TIM"/>
</dbReference>
<reference evidence="18 19" key="1">
    <citation type="submission" date="2016-10" db="EMBL/GenBank/DDBJ databases">
        <authorList>
            <person name="de Groot N.N."/>
        </authorList>
    </citation>
    <scope>NUCLEOTIDE SEQUENCE [LARGE SCALE GENOMIC DNA]</scope>
    <source>
        <strain evidence="19">KMM 9023,NRIC 0796,JCM 17311,KCTC 23692</strain>
    </source>
</reference>
<dbReference type="SUPFAM" id="SSF51645">
    <property type="entry name" value="Malate synthase G"/>
    <property type="match status" value="1"/>
</dbReference>
<dbReference type="InterPro" id="IPR048355">
    <property type="entry name" value="MS_C"/>
</dbReference>
<dbReference type="GO" id="GO:0004474">
    <property type="term" value="F:malate synthase activity"/>
    <property type="evidence" value="ECO:0007669"/>
    <property type="project" value="UniProtKB-UniRule"/>
</dbReference>
<evidence type="ECO:0000256" key="12">
    <source>
        <dbReference type="PIRSR" id="PIRSR601465-50"/>
    </source>
</evidence>
<evidence type="ECO:0000256" key="8">
    <source>
        <dbReference type="ARBA" id="ARBA00023097"/>
    </source>
</evidence>
<comment type="pathway">
    <text evidence="10 13">Carbohydrate metabolism; glyoxylate cycle; (S)-malate from isocitrate: step 2/2.</text>
</comment>
<name>A0A1I6EQH8_9RHOB</name>
<comment type="function">
    <text evidence="10">Involved in the glycolate utilization. Catalyzes the condensation and subsequent hydrolysis of acetyl-coenzyme A (acetyl-CoA) and glyoxylate to form malate and CoA.</text>
</comment>
<dbReference type="EMBL" id="FOYI01000018">
    <property type="protein sequence ID" value="SFR19925.1"/>
    <property type="molecule type" value="Genomic_DNA"/>
</dbReference>
<dbReference type="InterPro" id="IPR048356">
    <property type="entry name" value="MS_N"/>
</dbReference>
<comment type="subcellular location">
    <subcellularLocation>
        <location evidence="10 13">Cytoplasm</location>
    </subcellularLocation>
</comment>
<dbReference type="EC" id="2.3.3.9" evidence="10 11"/>
<feature type="binding site" evidence="10">
    <location>
        <position position="450"/>
    </location>
    <ligand>
        <name>Mg(2+)</name>
        <dbReference type="ChEBI" id="CHEBI:18420"/>
    </ligand>
</feature>
<keyword evidence="3 10" id="KW-0963">Cytoplasm</keyword>
<keyword evidence="7 10" id="KW-0460">Magnesium</keyword>
<feature type="binding site" evidence="10">
    <location>
        <position position="531"/>
    </location>
    <ligand>
        <name>acetyl-CoA</name>
        <dbReference type="ChEBI" id="CHEBI:57288"/>
    </ligand>
</feature>
<proteinExistence type="inferred from homology"/>
<keyword evidence="8 10" id="KW-0558">Oxidation</keyword>
<keyword evidence="19" id="KW-1185">Reference proteome</keyword>
<feature type="binding site" evidence="10">
    <location>
        <position position="332"/>
    </location>
    <ligand>
        <name>glyoxylate</name>
        <dbReference type="ChEBI" id="CHEBI:36655"/>
    </ligand>
</feature>
<evidence type="ECO:0000256" key="1">
    <source>
        <dbReference type="ARBA" id="ARBA00001946"/>
    </source>
</evidence>
<comment type="similarity">
    <text evidence="10 13">Belongs to the malate synthase family. GlcB subfamily.</text>
</comment>
<feature type="active site" description="Proton donor" evidence="10 12">
    <location>
        <position position="622"/>
    </location>
</feature>
<comment type="subunit">
    <text evidence="10">Monomer.</text>
</comment>
<dbReference type="RefSeq" id="WP_092082654.1">
    <property type="nucleotide sequence ID" value="NZ_FOYI01000018.1"/>
</dbReference>
<comment type="cofactor">
    <cofactor evidence="1 10">
        <name>Mg(2+)</name>
        <dbReference type="ChEBI" id="CHEBI:18420"/>
    </cofactor>
</comment>
<feature type="domain" description="Malate synthase N-terminal" evidence="15">
    <location>
        <begin position="16"/>
        <end position="71"/>
    </location>
</feature>
<dbReference type="OrthoDB" id="9762054at2"/>
<feature type="domain" description="Malate synthase G alpha-beta insertion" evidence="16">
    <location>
        <begin position="157"/>
        <end position="227"/>
    </location>
</feature>
<gene>
    <name evidence="10" type="primary">glcB</name>
    <name evidence="18" type="ORF">SAMN04515673_11826</name>
</gene>
<evidence type="ECO:0000256" key="13">
    <source>
        <dbReference type="RuleBase" id="RU003572"/>
    </source>
</evidence>
<comment type="caution">
    <text evidence="10">Lacks conserved residue(s) required for the propagation of feature annotation.</text>
</comment>
<keyword evidence="2 10" id="KW-0329">Glyoxylate bypass</keyword>
<dbReference type="NCBIfam" id="NF002825">
    <property type="entry name" value="PRK02999.1"/>
    <property type="match status" value="1"/>
</dbReference>
<evidence type="ECO:0000256" key="10">
    <source>
        <dbReference type="HAMAP-Rule" id="MF_00641"/>
    </source>
</evidence>
<dbReference type="UniPathway" id="UPA00703">
    <property type="reaction ID" value="UER00720"/>
</dbReference>
<dbReference type="GO" id="GO:0006099">
    <property type="term" value="P:tricarboxylic acid cycle"/>
    <property type="evidence" value="ECO:0007669"/>
    <property type="project" value="UniProtKB-KW"/>
</dbReference>
<evidence type="ECO:0000259" key="14">
    <source>
        <dbReference type="Pfam" id="PF01274"/>
    </source>
</evidence>
<evidence type="ECO:0000256" key="3">
    <source>
        <dbReference type="ARBA" id="ARBA00022490"/>
    </source>
</evidence>
<dbReference type="InterPro" id="IPR046363">
    <property type="entry name" value="MS_N_TIM-barrel_dom"/>
</dbReference>
<evidence type="ECO:0000256" key="9">
    <source>
        <dbReference type="ARBA" id="ARBA00047918"/>
    </source>
</evidence>
<protein>
    <recommendedName>
        <fullName evidence="10 11">Malate synthase G</fullName>
        <ecNumber evidence="10 11">2.3.3.9</ecNumber>
    </recommendedName>
</protein>
<keyword evidence="4 10" id="KW-0816">Tricarboxylic acid cycle</keyword>
<dbReference type="Pfam" id="PF01274">
    <property type="entry name" value="MS_TIM-barrel"/>
    <property type="match status" value="1"/>
</dbReference>
<feature type="binding site" evidence="10">
    <location>
        <begin position="447"/>
        <end position="450"/>
    </location>
    <ligand>
        <name>glyoxylate</name>
        <dbReference type="ChEBI" id="CHEBI:36655"/>
    </ligand>
</feature>
<feature type="binding site" evidence="10">
    <location>
        <begin position="125"/>
        <end position="126"/>
    </location>
    <ligand>
        <name>acetyl-CoA</name>
        <dbReference type="ChEBI" id="CHEBI:57288"/>
    </ligand>
</feature>
<dbReference type="GO" id="GO:0005829">
    <property type="term" value="C:cytosol"/>
    <property type="evidence" value="ECO:0007669"/>
    <property type="project" value="TreeGrafter"/>
</dbReference>
<evidence type="ECO:0000256" key="11">
    <source>
        <dbReference type="NCBIfam" id="TIGR01345"/>
    </source>
</evidence>
<dbReference type="GO" id="GO:0006097">
    <property type="term" value="P:glyoxylate cycle"/>
    <property type="evidence" value="ECO:0007669"/>
    <property type="project" value="UniProtKB-UniRule"/>
</dbReference>
<evidence type="ECO:0000256" key="6">
    <source>
        <dbReference type="ARBA" id="ARBA00022723"/>
    </source>
</evidence>
<dbReference type="Gene3D" id="3.20.20.360">
    <property type="entry name" value="Malate synthase, domain 3"/>
    <property type="match status" value="2"/>
</dbReference>
<feature type="binding site" evidence="10">
    <location>
        <position position="422"/>
    </location>
    <ligand>
        <name>Mg(2+)</name>
        <dbReference type="ChEBI" id="CHEBI:18420"/>
    </ligand>
</feature>
<feature type="binding site" evidence="10">
    <location>
        <position position="118"/>
    </location>
    <ligand>
        <name>acetyl-CoA</name>
        <dbReference type="ChEBI" id="CHEBI:57288"/>
    </ligand>
</feature>
<dbReference type="InterPro" id="IPR048357">
    <property type="entry name" value="MSG_insertion"/>
</dbReference>
<dbReference type="PANTHER" id="PTHR42739">
    <property type="entry name" value="MALATE SYNTHASE G"/>
    <property type="match status" value="1"/>
</dbReference>
<dbReference type="InterPro" id="IPR044856">
    <property type="entry name" value="Malate_synth_C_sf"/>
</dbReference>
<dbReference type="GO" id="GO:0000287">
    <property type="term" value="F:magnesium ion binding"/>
    <property type="evidence" value="ECO:0007669"/>
    <property type="project" value="TreeGrafter"/>
</dbReference>
<evidence type="ECO:0000259" key="16">
    <source>
        <dbReference type="Pfam" id="PF20658"/>
    </source>
</evidence>
<dbReference type="Gene3D" id="1.20.1220.12">
    <property type="entry name" value="Malate synthase, domain III"/>
    <property type="match status" value="1"/>
</dbReference>
<accession>A0A1I6EQH8</accession>
<dbReference type="PANTHER" id="PTHR42739:SF1">
    <property type="entry name" value="MALATE SYNTHASE G"/>
    <property type="match status" value="1"/>
</dbReference>
<keyword evidence="5 10" id="KW-0808">Transferase</keyword>
<evidence type="ECO:0000256" key="7">
    <source>
        <dbReference type="ARBA" id="ARBA00022842"/>
    </source>
</evidence>
<dbReference type="Pfam" id="PF20656">
    <property type="entry name" value="MS_N"/>
    <property type="match status" value="1"/>
</dbReference>
<feature type="binding site" evidence="10">
    <location>
        <position position="268"/>
    </location>
    <ligand>
        <name>acetyl-CoA</name>
        <dbReference type="ChEBI" id="CHEBI:57288"/>
    </ligand>
</feature>
<dbReference type="Pfam" id="PF20659">
    <property type="entry name" value="MS_C"/>
    <property type="match status" value="1"/>
</dbReference>
<dbReference type="InterPro" id="IPR006253">
    <property type="entry name" value="Malate_synthG"/>
</dbReference>
<dbReference type="AlphaFoldDB" id="A0A1I6EQH8"/>
<feature type="binding site" evidence="10">
    <location>
        <position position="305"/>
    </location>
    <ligand>
        <name>acetyl-CoA</name>
        <dbReference type="ChEBI" id="CHEBI:57288"/>
    </ligand>
</feature>
<evidence type="ECO:0000313" key="19">
    <source>
        <dbReference type="Proteomes" id="UP000199302"/>
    </source>
</evidence>
<dbReference type="HAMAP" id="MF_00641">
    <property type="entry name" value="Malate_synth_G"/>
    <property type="match status" value="1"/>
</dbReference>
<evidence type="ECO:0000259" key="15">
    <source>
        <dbReference type="Pfam" id="PF20656"/>
    </source>
</evidence>
<dbReference type="GO" id="GO:0009436">
    <property type="term" value="P:glyoxylate catabolic process"/>
    <property type="evidence" value="ECO:0007669"/>
    <property type="project" value="TreeGrafter"/>
</dbReference>
<comment type="catalytic activity">
    <reaction evidence="9 10 13">
        <text>glyoxylate + acetyl-CoA + H2O = (S)-malate + CoA + H(+)</text>
        <dbReference type="Rhea" id="RHEA:18181"/>
        <dbReference type="ChEBI" id="CHEBI:15377"/>
        <dbReference type="ChEBI" id="CHEBI:15378"/>
        <dbReference type="ChEBI" id="CHEBI:15589"/>
        <dbReference type="ChEBI" id="CHEBI:36655"/>
        <dbReference type="ChEBI" id="CHEBI:57287"/>
        <dbReference type="ChEBI" id="CHEBI:57288"/>
        <dbReference type="EC" id="2.3.3.9"/>
    </reaction>
</comment>
<dbReference type="STRING" id="871652.SAMN04515673_11826"/>
<dbReference type="NCBIfam" id="TIGR01345">
    <property type="entry name" value="malate_syn_G"/>
    <property type="match status" value="1"/>
</dbReference>
<dbReference type="InterPro" id="IPR011076">
    <property type="entry name" value="Malate_synth_sf"/>
</dbReference>
<dbReference type="Pfam" id="PF20658">
    <property type="entry name" value="MSG_insertion"/>
    <property type="match status" value="1"/>
</dbReference>
<organism evidence="18 19">
    <name type="scientific">Poseidonocella sedimentorum</name>
    <dbReference type="NCBI Taxonomy" id="871652"/>
    <lineage>
        <taxon>Bacteria</taxon>
        <taxon>Pseudomonadati</taxon>
        <taxon>Pseudomonadota</taxon>
        <taxon>Alphaproteobacteria</taxon>
        <taxon>Rhodobacterales</taxon>
        <taxon>Roseobacteraceae</taxon>
        <taxon>Poseidonocella</taxon>
    </lineage>
</organism>
<evidence type="ECO:0000256" key="2">
    <source>
        <dbReference type="ARBA" id="ARBA00022435"/>
    </source>
</evidence>
<feature type="domain" description="Malate synthase C-terminal" evidence="17">
    <location>
        <begin position="582"/>
        <end position="671"/>
    </location>
</feature>
<feature type="domain" description="Malate synthase TIM barrel" evidence="14">
    <location>
        <begin position="329"/>
        <end position="561"/>
    </location>
</feature>
<feature type="binding site" evidence="10">
    <location>
        <position position="422"/>
    </location>
    <ligand>
        <name>glyoxylate</name>
        <dbReference type="ChEBI" id="CHEBI:36655"/>
    </ligand>
</feature>
<evidence type="ECO:0000313" key="18">
    <source>
        <dbReference type="EMBL" id="SFR19925.1"/>
    </source>
</evidence>
<keyword evidence="6 10" id="KW-0479">Metal-binding</keyword>
<evidence type="ECO:0000259" key="17">
    <source>
        <dbReference type="Pfam" id="PF20659"/>
    </source>
</evidence>
<feature type="active site" description="Proton acceptor" evidence="10 12">
    <location>
        <position position="332"/>
    </location>
</feature>
<feature type="modified residue" description="Cysteine sulfenic acid (-SOH)" evidence="10">
    <location>
        <position position="608"/>
    </location>
</feature>
<dbReference type="Proteomes" id="UP000199302">
    <property type="component" value="Unassembled WGS sequence"/>
</dbReference>
<sequence>MTTRVDKHGLQVDRQLADFIDNRALPGTGVDAEAFWKGFSELAHDFAPKNRELLETRARLQSEIDAWHIAHRDDAHDHEAYKAFLTDIGYLVPEGPDFEIETTNVDPEIASIPGPQLVVPVTNARYSLNAANARWGSLYDCLYGTDAMGSPAPSGGYEKGRGARVVTRARVFLDDAFPVKGVSHGDATHYTIENGALLVDGAPLESPEKFKGYRGDAASPEAILLCNNHLHVELVFDRSHPIGSKDQAGLADVRLESAITSIMDCEDSVACVDAEDKVLAYENWLGLMNGTLEDTFEKGGKTVTRKLNPDLEYTAPDGSSVTMKGRALMWVRNVGLLMTNPAILTRDGAEIFENLMDAAVTALIGMHDLKREGGNSVHGSIYVVKPKLHGPEETAFAGDVFTKVEEFLGLPQDTVKLGIMDEERRTSVNLKECIRAAKSRTAFINTGFLDRTGDEIHTSMEAGPFSRKAFIKRKGWIIAYENYNVDIGLECGLSGKAQIGKGMWAMPDLMGDMLQQKIEHPQAGANTAWVPSPTAATLHALHYHKIDVFAVQAKLKAGGRRAHVDGILDIPLAAFRKWTEEQVRREVENNAQGILGYVVRWINQGVGCSKVPDINNVGLMEDRATCRISAQHVANWLHHGVVSREQVETALKKMAAVVDEQNAGDPSYTPMAPGFDSIAFNAARDLIYKGRTDPSGYTEPTLHARRLELKAAKG</sequence>